<feature type="non-terminal residue" evidence="2">
    <location>
        <position position="180"/>
    </location>
</feature>
<dbReference type="Proteomes" id="UP001165060">
    <property type="component" value="Unassembled WGS sequence"/>
</dbReference>
<keyword evidence="3" id="KW-1185">Reference proteome</keyword>
<evidence type="ECO:0000313" key="2">
    <source>
        <dbReference type="EMBL" id="GMI23614.1"/>
    </source>
</evidence>
<proteinExistence type="predicted"/>
<accession>A0ABQ6MC54</accession>
<organism evidence="2 3">
    <name type="scientific">Tetraparma gracilis</name>
    <dbReference type="NCBI Taxonomy" id="2962635"/>
    <lineage>
        <taxon>Eukaryota</taxon>
        <taxon>Sar</taxon>
        <taxon>Stramenopiles</taxon>
        <taxon>Ochrophyta</taxon>
        <taxon>Bolidophyceae</taxon>
        <taxon>Parmales</taxon>
        <taxon>Triparmaceae</taxon>
        <taxon>Tetraparma</taxon>
    </lineage>
</organism>
<name>A0ABQ6MC54_9STRA</name>
<sequence length="180" mass="18449">MSGLSSPSPTPRATKLAPASSIPSSTLSSESSLLASISALAAKPDRDLPALLSALGSLSALSPQPPPSSLLAKPAHYSLLFASSSAALSSIGTGLHELPLARMDALFLSVAPPRVTIQEVVRLIGPFPNVLNTISGTGKVEKGVAKLEYTSVVDGTGRELVGSEPRLVETDVFYCSRGAL</sequence>
<protein>
    <submittedName>
        <fullName evidence="2">Uncharacterized protein</fullName>
    </submittedName>
</protein>
<gene>
    <name evidence="2" type="ORF">TeGR_g11017</name>
</gene>
<feature type="compositionally biased region" description="Low complexity" evidence="1">
    <location>
        <begin position="16"/>
        <end position="28"/>
    </location>
</feature>
<evidence type="ECO:0000313" key="3">
    <source>
        <dbReference type="Proteomes" id="UP001165060"/>
    </source>
</evidence>
<reference evidence="2 3" key="1">
    <citation type="journal article" date="2023" name="Commun. Biol.">
        <title>Genome analysis of Parmales, the sister group of diatoms, reveals the evolutionary specialization of diatoms from phago-mixotrophs to photoautotrophs.</title>
        <authorList>
            <person name="Ban H."/>
            <person name="Sato S."/>
            <person name="Yoshikawa S."/>
            <person name="Yamada K."/>
            <person name="Nakamura Y."/>
            <person name="Ichinomiya M."/>
            <person name="Sato N."/>
            <person name="Blanc-Mathieu R."/>
            <person name="Endo H."/>
            <person name="Kuwata A."/>
            <person name="Ogata H."/>
        </authorList>
    </citation>
    <scope>NUCLEOTIDE SEQUENCE [LARGE SCALE GENOMIC DNA]</scope>
</reference>
<evidence type="ECO:0000256" key="1">
    <source>
        <dbReference type="SAM" id="MobiDB-lite"/>
    </source>
</evidence>
<feature type="region of interest" description="Disordered" evidence="1">
    <location>
        <begin position="1"/>
        <end position="28"/>
    </location>
</feature>
<comment type="caution">
    <text evidence="2">The sequence shown here is derived from an EMBL/GenBank/DDBJ whole genome shotgun (WGS) entry which is preliminary data.</text>
</comment>
<dbReference type="EMBL" id="BRYB01001341">
    <property type="protein sequence ID" value="GMI23614.1"/>
    <property type="molecule type" value="Genomic_DNA"/>
</dbReference>